<evidence type="ECO:0000313" key="1">
    <source>
        <dbReference type="EMBL" id="GBO24729.1"/>
    </source>
</evidence>
<dbReference type="OrthoDB" id="6611281at2759"/>
<dbReference type="EMBL" id="BGPR01047684">
    <property type="protein sequence ID" value="GBO24729.1"/>
    <property type="molecule type" value="Genomic_DNA"/>
</dbReference>
<name>A0A4Y2VK81_ARAVE</name>
<dbReference type="PANTHER" id="PTHR47326:SF1">
    <property type="entry name" value="HTH PSQ-TYPE DOMAIN-CONTAINING PROTEIN"/>
    <property type="match status" value="1"/>
</dbReference>
<protein>
    <submittedName>
        <fullName evidence="2">Uncharacterized protein</fullName>
    </submittedName>
</protein>
<accession>A0A4Y2VK81</accession>
<proteinExistence type="predicted"/>
<evidence type="ECO:0000313" key="3">
    <source>
        <dbReference type="Proteomes" id="UP000499080"/>
    </source>
</evidence>
<dbReference type="Gene3D" id="3.30.420.10">
    <property type="entry name" value="Ribonuclease H-like superfamily/Ribonuclease H"/>
    <property type="match status" value="1"/>
</dbReference>
<dbReference type="GO" id="GO:0003676">
    <property type="term" value="F:nucleic acid binding"/>
    <property type="evidence" value="ECO:0007669"/>
    <property type="project" value="InterPro"/>
</dbReference>
<reference evidence="2 3" key="1">
    <citation type="journal article" date="2019" name="Sci. Rep.">
        <title>Orb-weaving spider Araneus ventricosus genome elucidates the spidroin gene catalogue.</title>
        <authorList>
            <person name="Kono N."/>
            <person name="Nakamura H."/>
            <person name="Ohtoshi R."/>
            <person name="Moran D.A.P."/>
            <person name="Shinohara A."/>
            <person name="Yoshida Y."/>
            <person name="Fujiwara M."/>
            <person name="Mori M."/>
            <person name="Tomita M."/>
            <person name="Arakawa K."/>
        </authorList>
    </citation>
    <scope>NUCLEOTIDE SEQUENCE [LARGE SCALE GENOMIC DNA]</scope>
</reference>
<dbReference type="Proteomes" id="UP000499080">
    <property type="component" value="Unassembled WGS sequence"/>
</dbReference>
<comment type="caution">
    <text evidence="2">The sequence shown here is derived from an EMBL/GenBank/DDBJ whole genome shotgun (WGS) entry which is preliminary data.</text>
</comment>
<sequence>MYACPSECLALSLPFEIGWQILRWLFNEHCVFNDSDVEERRRDNTHLSGMTARNYRRVYQKDPPSRNSILRWKKKFLETGGVLNTKSPGRVCTSDVDVERVSEAFLHSPRRSVRSAARKLDLPVSTVHKVLGRISRLYAYKVQIVQALEPDDRHRRMDFATDMLRRIDDDAEFLNRIMFSYEACFYYSGIVNHHNVLIW</sequence>
<keyword evidence="3" id="KW-1185">Reference proteome</keyword>
<gene>
    <name evidence="1" type="ORF">AVEN_56524_1</name>
    <name evidence="2" type="ORF">AVEN_84279_1</name>
</gene>
<dbReference type="AlphaFoldDB" id="A0A4Y2VK81"/>
<dbReference type="PANTHER" id="PTHR47326">
    <property type="entry name" value="TRANSPOSABLE ELEMENT TC3 TRANSPOSASE-LIKE PROTEIN"/>
    <property type="match status" value="1"/>
</dbReference>
<evidence type="ECO:0000313" key="2">
    <source>
        <dbReference type="EMBL" id="GBO24744.1"/>
    </source>
</evidence>
<dbReference type="EMBL" id="BGPR01047695">
    <property type="protein sequence ID" value="GBO24744.1"/>
    <property type="molecule type" value="Genomic_DNA"/>
</dbReference>
<organism evidence="2 3">
    <name type="scientific">Araneus ventricosus</name>
    <name type="common">Orbweaver spider</name>
    <name type="synonym">Epeira ventricosa</name>
    <dbReference type="NCBI Taxonomy" id="182803"/>
    <lineage>
        <taxon>Eukaryota</taxon>
        <taxon>Metazoa</taxon>
        <taxon>Ecdysozoa</taxon>
        <taxon>Arthropoda</taxon>
        <taxon>Chelicerata</taxon>
        <taxon>Arachnida</taxon>
        <taxon>Araneae</taxon>
        <taxon>Araneomorphae</taxon>
        <taxon>Entelegynae</taxon>
        <taxon>Araneoidea</taxon>
        <taxon>Araneidae</taxon>
        <taxon>Araneus</taxon>
    </lineage>
</organism>
<dbReference type="InterPro" id="IPR036397">
    <property type="entry name" value="RNaseH_sf"/>
</dbReference>